<protein>
    <submittedName>
        <fullName evidence="1">Uncharacterized protein</fullName>
    </submittedName>
</protein>
<feature type="non-terminal residue" evidence="1">
    <location>
        <position position="98"/>
    </location>
</feature>
<feature type="non-terminal residue" evidence="1">
    <location>
        <position position="1"/>
    </location>
</feature>
<gene>
    <name evidence="1" type="ORF">EVOR1521_LOCUS31315</name>
</gene>
<name>A0AA36JRS4_9DINO</name>
<dbReference type="AlphaFoldDB" id="A0AA36JRS4"/>
<dbReference type="Proteomes" id="UP001178507">
    <property type="component" value="Unassembled WGS sequence"/>
</dbReference>
<organism evidence="1 2">
    <name type="scientific">Effrenium voratum</name>
    <dbReference type="NCBI Taxonomy" id="2562239"/>
    <lineage>
        <taxon>Eukaryota</taxon>
        <taxon>Sar</taxon>
        <taxon>Alveolata</taxon>
        <taxon>Dinophyceae</taxon>
        <taxon>Suessiales</taxon>
        <taxon>Symbiodiniaceae</taxon>
        <taxon>Effrenium</taxon>
    </lineage>
</organism>
<comment type="caution">
    <text evidence="1">The sequence shown here is derived from an EMBL/GenBank/DDBJ whole genome shotgun (WGS) entry which is preliminary data.</text>
</comment>
<keyword evidence="2" id="KW-1185">Reference proteome</keyword>
<reference evidence="1" key="1">
    <citation type="submission" date="2023-08" db="EMBL/GenBank/DDBJ databases">
        <authorList>
            <person name="Chen Y."/>
            <person name="Shah S."/>
            <person name="Dougan E. K."/>
            <person name="Thang M."/>
            <person name="Chan C."/>
        </authorList>
    </citation>
    <scope>NUCLEOTIDE SEQUENCE</scope>
</reference>
<accession>A0AA36JRS4</accession>
<evidence type="ECO:0000313" key="1">
    <source>
        <dbReference type="EMBL" id="CAJ1410502.1"/>
    </source>
</evidence>
<sequence length="98" mass="11101">QLAALADATDEHMAIVRAADSEDLDAVQFKETCSAFLMNIHYLFHKARLWTAPHTYAAAMLHPDCAMTWLKKEPLLINVDGRLKQFGGDLITEEMQKR</sequence>
<proteinExistence type="predicted"/>
<dbReference type="EMBL" id="CAUJNA010003821">
    <property type="protein sequence ID" value="CAJ1410502.1"/>
    <property type="molecule type" value="Genomic_DNA"/>
</dbReference>
<evidence type="ECO:0000313" key="2">
    <source>
        <dbReference type="Proteomes" id="UP001178507"/>
    </source>
</evidence>